<feature type="region of interest" description="Disordered" evidence="1">
    <location>
        <begin position="1"/>
        <end position="34"/>
    </location>
</feature>
<organism evidence="2">
    <name type="scientific">Alexandrium monilatum</name>
    <dbReference type="NCBI Taxonomy" id="311494"/>
    <lineage>
        <taxon>Eukaryota</taxon>
        <taxon>Sar</taxon>
        <taxon>Alveolata</taxon>
        <taxon>Dinophyceae</taxon>
        <taxon>Gonyaulacales</taxon>
        <taxon>Pyrocystaceae</taxon>
        <taxon>Alexandrium</taxon>
    </lineage>
</organism>
<gene>
    <name evidence="2" type="ORF">AMON00008_LOCUS15251</name>
</gene>
<sequence>MRKVPTEPGQQEGLQGGEAAPGDASFRAPAQPRASVLHREETRVEYAGAFQVHEVPALRLSGFRRSGLNQAYVKQPELQMGGLPTWWSEDGRYFIYFAEEYRHWKVNALRSGGGDGMRAVRPGGLRAGRGFAHSGALGLGPERSTRTAALEALCHAEGWFEVSAGEWEPLQPELSAARAWALELDASSMSSEELLACGEDSSRERRSGGPCRLRGLRFTGATGGRVALFLPAVSGALEEELVFPAQAAGDQTPEDGEAEEDVGLGAWRTGATAHLVMM</sequence>
<dbReference type="EMBL" id="HBNR01022845">
    <property type="protein sequence ID" value="CAE4575631.1"/>
    <property type="molecule type" value="Transcribed_RNA"/>
</dbReference>
<name>A0A7S4UEC9_9DINO</name>
<dbReference type="AlphaFoldDB" id="A0A7S4UEC9"/>
<evidence type="ECO:0000313" key="2">
    <source>
        <dbReference type="EMBL" id="CAE4575631.1"/>
    </source>
</evidence>
<proteinExistence type="predicted"/>
<reference evidence="2" key="1">
    <citation type="submission" date="2021-01" db="EMBL/GenBank/DDBJ databases">
        <authorList>
            <person name="Corre E."/>
            <person name="Pelletier E."/>
            <person name="Niang G."/>
            <person name="Scheremetjew M."/>
            <person name="Finn R."/>
            <person name="Kale V."/>
            <person name="Holt S."/>
            <person name="Cochrane G."/>
            <person name="Meng A."/>
            <person name="Brown T."/>
            <person name="Cohen L."/>
        </authorList>
    </citation>
    <scope>NUCLEOTIDE SEQUENCE</scope>
    <source>
        <strain evidence="2">CCMP3105</strain>
    </source>
</reference>
<evidence type="ECO:0000256" key="1">
    <source>
        <dbReference type="SAM" id="MobiDB-lite"/>
    </source>
</evidence>
<protein>
    <submittedName>
        <fullName evidence="2">Uncharacterized protein</fullName>
    </submittedName>
</protein>
<feature type="compositionally biased region" description="Low complexity" evidence="1">
    <location>
        <begin position="7"/>
        <end position="22"/>
    </location>
</feature>
<accession>A0A7S4UEC9</accession>